<proteinExistence type="predicted"/>
<feature type="region of interest" description="Disordered" evidence="1">
    <location>
        <begin position="1"/>
        <end position="93"/>
    </location>
</feature>
<evidence type="ECO:0000313" key="3">
    <source>
        <dbReference type="EMBL" id="GMT27538.1"/>
    </source>
</evidence>
<dbReference type="InterPro" id="IPR001810">
    <property type="entry name" value="F-box_dom"/>
</dbReference>
<feature type="compositionally biased region" description="Basic and acidic residues" evidence="1">
    <location>
        <begin position="51"/>
        <end position="65"/>
    </location>
</feature>
<comment type="caution">
    <text evidence="3">The sequence shown here is derived from an EMBL/GenBank/DDBJ whole genome shotgun (WGS) entry which is preliminary data.</text>
</comment>
<sequence>RIPKDTVGDDVAAASDVEHSHSSQESGGPTLKRRRSERIAAKLNNSPKVVVNHEKSMQKTLKDEIGDSEQPSIDSDESCKKETKEEEETTETSLLDLPDEIIEKIIAHLNFTDRGAVRATKRLRRIEERMEERGQGPKKVWKEVTITCDSTSSDFAMIVNGKSKCPLTLSTVNAIIRRLSGHILHLIVAVDPKNLSYCSLLNTVCEARNKVVDLVLSTNSKLRASPLNALSSMLNLSFFSQLIENSTQITVDFACPSLTVDDLIELKKVVNDIIGPFATLKLELSFDRAKEFGDRFMGVSPSFFYQMHSPFIPTRTNRNNKNMLVVNSGMWEMWMSEDKVVVEMQRGSLHYDGRYVLLFRASNDELSDDEWDEGLFGTPR</sequence>
<evidence type="ECO:0000256" key="1">
    <source>
        <dbReference type="SAM" id="MobiDB-lite"/>
    </source>
</evidence>
<dbReference type="PROSITE" id="PS50181">
    <property type="entry name" value="FBOX"/>
    <property type="match status" value="1"/>
</dbReference>
<protein>
    <recommendedName>
        <fullName evidence="2">F-box domain-containing protein</fullName>
    </recommendedName>
</protein>
<organism evidence="3 4">
    <name type="scientific">Pristionchus fissidentatus</name>
    <dbReference type="NCBI Taxonomy" id="1538716"/>
    <lineage>
        <taxon>Eukaryota</taxon>
        <taxon>Metazoa</taxon>
        <taxon>Ecdysozoa</taxon>
        <taxon>Nematoda</taxon>
        <taxon>Chromadorea</taxon>
        <taxon>Rhabditida</taxon>
        <taxon>Rhabditina</taxon>
        <taxon>Diplogasteromorpha</taxon>
        <taxon>Diplogasteroidea</taxon>
        <taxon>Neodiplogasteridae</taxon>
        <taxon>Pristionchus</taxon>
    </lineage>
</organism>
<evidence type="ECO:0000259" key="2">
    <source>
        <dbReference type="PROSITE" id="PS50181"/>
    </source>
</evidence>
<evidence type="ECO:0000313" key="4">
    <source>
        <dbReference type="Proteomes" id="UP001432322"/>
    </source>
</evidence>
<name>A0AAV5WAW5_9BILA</name>
<feature type="domain" description="F-box" evidence="2">
    <location>
        <begin position="91"/>
        <end position="144"/>
    </location>
</feature>
<dbReference type="Pfam" id="PF00646">
    <property type="entry name" value="F-box"/>
    <property type="match status" value="1"/>
</dbReference>
<dbReference type="AlphaFoldDB" id="A0AAV5WAW5"/>
<dbReference type="EMBL" id="BTSY01000005">
    <property type="protein sequence ID" value="GMT27538.1"/>
    <property type="molecule type" value="Genomic_DNA"/>
</dbReference>
<gene>
    <name evidence="3" type="ORF">PFISCL1PPCAC_18835</name>
</gene>
<keyword evidence="4" id="KW-1185">Reference proteome</keyword>
<dbReference type="Proteomes" id="UP001432322">
    <property type="component" value="Unassembled WGS sequence"/>
</dbReference>
<feature type="non-terminal residue" evidence="3">
    <location>
        <position position="1"/>
    </location>
</feature>
<accession>A0AAV5WAW5</accession>
<reference evidence="3" key="1">
    <citation type="submission" date="2023-10" db="EMBL/GenBank/DDBJ databases">
        <title>Genome assembly of Pristionchus species.</title>
        <authorList>
            <person name="Yoshida K."/>
            <person name="Sommer R.J."/>
        </authorList>
    </citation>
    <scope>NUCLEOTIDE SEQUENCE</scope>
    <source>
        <strain evidence="3">RS5133</strain>
    </source>
</reference>